<organism evidence="2 4">
    <name type="scientific">Anoxybacteroides rupiense</name>
    <dbReference type="NCBI Taxonomy" id="311460"/>
    <lineage>
        <taxon>Bacteria</taxon>
        <taxon>Bacillati</taxon>
        <taxon>Bacillota</taxon>
        <taxon>Bacilli</taxon>
        <taxon>Bacillales</taxon>
        <taxon>Anoxybacillaceae</taxon>
        <taxon>Anoxybacteroides</taxon>
    </lineage>
</organism>
<gene>
    <name evidence="2" type="ORF">P9850_14125</name>
    <name evidence="1" type="ORF">PNH38_06875</name>
</gene>
<dbReference type="Proteomes" id="UP001339962">
    <property type="component" value="Unassembled WGS sequence"/>
</dbReference>
<evidence type="ECO:0000313" key="3">
    <source>
        <dbReference type="Proteomes" id="UP001213979"/>
    </source>
</evidence>
<keyword evidence="3" id="KW-1185">Reference proteome</keyword>
<dbReference type="AlphaFoldDB" id="A0ABD5IXK3"/>
<sequence length="43" mass="5083">MSEWRKHQDLAALKQDVEPFLERYEGENTLLYLSSNRSAPFLV</sequence>
<reference evidence="1 3" key="1">
    <citation type="submission" date="2023-01" db="EMBL/GenBank/DDBJ databases">
        <title>Genome-based reclassification of Anoxybacillus geothermalis as a later heterotypic synonym of Anoxybacillus rupiensis.</title>
        <authorList>
            <person name="Inan Bektas K."/>
            <person name="Canakci S."/>
            <person name="Belduz A.A."/>
            <person name="Guler H.H."/>
        </authorList>
    </citation>
    <scope>NUCLEOTIDE SEQUENCE [LARGE SCALE GENOMIC DNA]</scope>
    <source>
        <strain evidence="1 3">DSM 17127</strain>
    </source>
</reference>
<dbReference type="RefSeq" id="WP_255458134.1">
    <property type="nucleotide sequence ID" value="NZ_JACIDF010000008.1"/>
</dbReference>
<dbReference type="EMBL" id="JAQOTG010000004">
    <property type="protein sequence ID" value="MDE8563611.1"/>
    <property type="molecule type" value="Genomic_DNA"/>
</dbReference>
<evidence type="ECO:0000313" key="4">
    <source>
        <dbReference type="Proteomes" id="UP001339962"/>
    </source>
</evidence>
<dbReference type="Proteomes" id="UP001213979">
    <property type="component" value="Unassembled WGS sequence"/>
</dbReference>
<name>A0ABD5IXK3_9BACL</name>
<protein>
    <submittedName>
        <fullName evidence="2">Uncharacterized protein</fullName>
    </submittedName>
</protein>
<accession>A0ABD5IXK3</accession>
<dbReference type="EMBL" id="JARTLI010000036">
    <property type="protein sequence ID" value="MED5052943.1"/>
    <property type="molecule type" value="Genomic_DNA"/>
</dbReference>
<comment type="caution">
    <text evidence="2">The sequence shown here is derived from an EMBL/GenBank/DDBJ whole genome shotgun (WGS) entry which is preliminary data.</text>
</comment>
<evidence type="ECO:0000313" key="2">
    <source>
        <dbReference type="EMBL" id="MED5052943.1"/>
    </source>
</evidence>
<evidence type="ECO:0000313" key="1">
    <source>
        <dbReference type="EMBL" id="MDE8563611.1"/>
    </source>
</evidence>
<reference evidence="2 4" key="2">
    <citation type="submission" date="2023-03" db="EMBL/GenBank/DDBJ databases">
        <title>Bacillus Genome Sequencing.</title>
        <authorList>
            <person name="Dunlap C."/>
        </authorList>
    </citation>
    <scope>NUCLEOTIDE SEQUENCE [LARGE SCALE GENOMIC DNA]</scope>
    <source>
        <strain evidence="2 4">NRS-38</strain>
    </source>
</reference>
<proteinExistence type="predicted"/>